<dbReference type="InterPro" id="IPR016160">
    <property type="entry name" value="Ald_DH_CS_CYS"/>
</dbReference>
<comment type="catalytic activity">
    <reaction evidence="5">
        <text>L-glutamate 5-semialdehyde + NAD(+) + H2O = L-glutamate + NADH + 2 H(+)</text>
        <dbReference type="Rhea" id="RHEA:30235"/>
        <dbReference type="ChEBI" id="CHEBI:15377"/>
        <dbReference type="ChEBI" id="CHEBI:15378"/>
        <dbReference type="ChEBI" id="CHEBI:29985"/>
        <dbReference type="ChEBI" id="CHEBI:57540"/>
        <dbReference type="ChEBI" id="CHEBI:57945"/>
        <dbReference type="ChEBI" id="CHEBI:58066"/>
        <dbReference type="EC" id="1.2.1.88"/>
    </reaction>
</comment>
<organism evidence="9 10">
    <name type="scientific">Alicyclobacillus mengziensis</name>
    <dbReference type="NCBI Taxonomy" id="2931921"/>
    <lineage>
        <taxon>Bacteria</taxon>
        <taxon>Bacillati</taxon>
        <taxon>Bacillota</taxon>
        <taxon>Bacilli</taxon>
        <taxon>Bacillales</taxon>
        <taxon>Alicyclobacillaceae</taxon>
        <taxon>Alicyclobacillus</taxon>
    </lineage>
</organism>
<dbReference type="KEGG" id="afx:JZ786_24200"/>
<dbReference type="Gene3D" id="3.40.605.10">
    <property type="entry name" value="Aldehyde Dehydrogenase, Chain A, domain 1"/>
    <property type="match status" value="1"/>
</dbReference>
<sequence length="515" mass="56660">MTVKPYQNEPVIDWTAPERSAELKKAIAQVRSQFGKTYPLVIDGQAITTDKVLPSVNPAKHEEVVGNVSQATKDDIDRAIEAASRAFETWSQTSFEERAMYLFKAAQVMRHRKAELMAWQILESGKNWAEADGDVNEAIDFLEFYARNAIELDKGVELNPWPGEDNRLMYIPLGVGVVIPPWNFPLAILTGTVVSALVTGNTVLLKPSPLSSVMAAKFVEIMQELQLPAGVLNFVPGDPAEIGDYMTGHPDVRFISFTGSKAVGLHIDEVAHRRSDKQRWIKRVVAEMGGKDGSVVDETADLDWAAAEIVAAAFGFQGQKCSAGSRAIIHEAVYDQLVAKIVERASKLTVGKAEENPSVGPVIDPKAFNKISQYIEIGKGEGRLVLGGETDDSTGYFVQPTIFVDVDPKARIMQEEIFGPVLGICKVSSFEEGVRVYNDTEYGLTGAVFSRRRDRLEFARRHMHCGNLYFNRRCTGSLVGVQPFGGFDMSGTDAKAGSKDYLLNFVQAKAVTDRF</sequence>
<comment type="pathway">
    <text evidence="1">Amino-acid degradation; L-proline degradation into L-glutamate; L-glutamate from L-proline: step 2/2.</text>
</comment>
<evidence type="ECO:0000256" key="6">
    <source>
        <dbReference type="ARBA" id="ARBA00061617"/>
    </source>
</evidence>
<dbReference type="Gene3D" id="3.40.309.10">
    <property type="entry name" value="Aldehyde Dehydrogenase, Chain A, domain 2"/>
    <property type="match status" value="1"/>
</dbReference>
<keyword evidence="3 9" id="KW-0560">Oxidoreductase</keyword>
<dbReference type="GO" id="GO:0010133">
    <property type="term" value="P:L-proline catabolic process to L-glutamate"/>
    <property type="evidence" value="ECO:0007669"/>
    <property type="project" value="TreeGrafter"/>
</dbReference>
<dbReference type="AlphaFoldDB" id="A0A9X7Z6J5"/>
<dbReference type="RefSeq" id="WP_206656798.1">
    <property type="nucleotide sequence ID" value="NZ_CP071182.1"/>
</dbReference>
<dbReference type="SUPFAM" id="SSF53720">
    <property type="entry name" value="ALDH-like"/>
    <property type="match status" value="1"/>
</dbReference>
<dbReference type="GO" id="GO:0004657">
    <property type="term" value="F:proline dehydrogenase activity"/>
    <property type="evidence" value="ECO:0007669"/>
    <property type="project" value="UniProtKB-ARBA"/>
</dbReference>
<protein>
    <recommendedName>
        <fullName evidence="2 7">L-glutamate gamma-semialdehyde dehydrogenase</fullName>
        <ecNumber evidence="2 7">1.2.1.88</ecNumber>
    </recommendedName>
</protein>
<dbReference type="GO" id="GO:0003842">
    <property type="term" value="F:L-glutamate gamma-semialdehyde dehydrogenase activity"/>
    <property type="evidence" value="ECO:0007669"/>
    <property type="project" value="UniProtKB-UniRule"/>
</dbReference>
<dbReference type="InterPro" id="IPR016162">
    <property type="entry name" value="Ald_DH_N"/>
</dbReference>
<proteinExistence type="inferred from homology"/>
<dbReference type="GO" id="GO:0009898">
    <property type="term" value="C:cytoplasmic side of plasma membrane"/>
    <property type="evidence" value="ECO:0007669"/>
    <property type="project" value="TreeGrafter"/>
</dbReference>
<dbReference type="EC" id="1.2.1.88" evidence="2 7"/>
<dbReference type="CDD" id="cd07124">
    <property type="entry name" value="ALDH_PutA-P5CDH-RocA"/>
    <property type="match status" value="1"/>
</dbReference>
<evidence type="ECO:0000313" key="10">
    <source>
        <dbReference type="Proteomes" id="UP000663505"/>
    </source>
</evidence>
<keyword evidence="10" id="KW-1185">Reference proteome</keyword>
<dbReference type="EMBL" id="CP071182">
    <property type="protein sequence ID" value="QSO47447.1"/>
    <property type="molecule type" value="Genomic_DNA"/>
</dbReference>
<name>A0A9X7Z6J5_9BACL</name>
<comment type="similarity">
    <text evidence="6">Belongs to the aldehyde dehydrogenase family. RocA subfamily.</text>
</comment>
<dbReference type="PANTHER" id="PTHR42862">
    <property type="entry name" value="DELTA-1-PYRROLINE-5-CARBOXYLATE DEHYDROGENASE 1, ISOFORM A-RELATED"/>
    <property type="match status" value="1"/>
</dbReference>
<dbReference type="PANTHER" id="PTHR42862:SF1">
    <property type="entry name" value="DELTA-1-PYRROLINE-5-CARBOXYLATE DEHYDROGENASE 2, ISOFORM A-RELATED"/>
    <property type="match status" value="1"/>
</dbReference>
<dbReference type="FunFam" id="3.40.605.10:FF:000045">
    <property type="entry name" value="1-pyrroline-5-carboxylate dehydrogenase 1"/>
    <property type="match status" value="1"/>
</dbReference>
<dbReference type="FunFam" id="3.40.309.10:FF:000005">
    <property type="entry name" value="1-pyrroline-5-carboxylate dehydrogenase 1"/>
    <property type="match status" value="1"/>
</dbReference>
<evidence type="ECO:0000256" key="4">
    <source>
        <dbReference type="ARBA" id="ARBA00023027"/>
    </source>
</evidence>
<feature type="domain" description="Aldehyde dehydrogenase" evidence="8">
    <location>
        <begin position="51"/>
        <end position="511"/>
    </location>
</feature>
<reference evidence="9 10" key="1">
    <citation type="submission" date="2021-02" db="EMBL/GenBank/DDBJ databases">
        <title>Alicyclobacillus curvatus sp. nov. and Alicyclobacillus mengziensis sp. nov., two acidophilic bacteria isolated from acid mine drainage.</title>
        <authorList>
            <person name="Huang Y."/>
        </authorList>
    </citation>
    <scope>NUCLEOTIDE SEQUENCE [LARGE SCALE GENOMIC DNA]</scope>
    <source>
        <strain evidence="9 10">S30H14</strain>
    </source>
</reference>
<evidence type="ECO:0000256" key="2">
    <source>
        <dbReference type="ARBA" id="ARBA00012884"/>
    </source>
</evidence>
<dbReference type="NCBIfam" id="TIGR01237">
    <property type="entry name" value="D1pyr5carbox2"/>
    <property type="match status" value="1"/>
</dbReference>
<gene>
    <name evidence="9" type="primary">pruA</name>
    <name evidence="9" type="ORF">JZ786_24200</name>
</gene>
<evidence type="ECO:0000256" key="1">
    <source>
        <dbReference type="ARBA" id="ARBA00004786"/>
    </source>
</evidence>
<evidence type="ECO:0000313" key="9">
    <source>
        <dbReference type="EMBL" id="QSO47447.1"/>
    </source>
</evidence>
<dbReference type="PROSITE" id="PS00070">
    <property type="entry name" value="ALDEHYDE_DEHYDR_CYS"/>
    <property type="match status" value="1"/>
</dbReference>
<accession>A0A9X7Z6J5</accession>
<dbReference type="InterPro" id="IPR050485">
    <property type="entry name" value="Proline_metab_enzyme"/>
</dbReference>
<evidence type="ECO:0000256" key="3">
    <source>
        <dbReference type="ARBA" id="ARBA00023002"/>
    </source>
</evidence>
<evidence type="ECO:0000259" key="8">
    <source>
        <dbReference type="Pfam" id="PF00171"/>
    </source>
</evidence>
<dbReference type="InterPro" id="IPR016163">
    <property type="entry name" value="Ald_DH_C"/>
</dbReference>
<dbReference type="InterPro" id="IPR005932">
    <property type="entry name" value="RocA"/>
</dbReference>
<dbReference type="NCBIfam" id="NF002852">
    <property type="entry name" value="PRK03137.1"/>
    <property type="match status" value="1"/>
</dbReference>
<dbReference type="Pfam" id="PF00171">
    <property type="entry name" value="Aldedh"/>
    <property type="match status" value="1"/>
</dbReference>
<dbReference type="InterPro" id="IPR016161">
    <property type="entry name" value="Ald_DH/histidinol_DH"/>
</dbReference>
<evidence type="ECO:0000256" key="5">
    <source>
        <dbReference type="ARBA" id="ARBA00048142"/>
    </source>
</evidence>
<dbReference type="Proteomes" id="UP000663505">
    <property type="component" value="Chromosome"/>
</dbReference>
<keyword evidence="4" id="KW-0520">NAD</keyword>
<dbReference type="InterPro" id="IPR015590">
    <property type="entry name" value="Aldehyde_DH_dom"/>
</dbReference>
<evidence type="ECO:0000256" key="7">
    <source>
        <dbReference type="NCBIfam" id="TIGR01237"/>
    </source>
</evidence>